<organism evidence="2 3">
    <name type="scientific">Lautropia mirabilis ATCC 51599</name>
    <dbReference type="NCBI Taxonomy" id="887898"/>
    <lineage>
        <taxon>Bacteria</taxon>
        <taxon>Pseudomonadati</taxon>
        <taxon>Pseudomonadota</taxon>
        <taxon>Betaproteobacteria</taxon>
        <taxon>Burkholderiales</taxon>
        <taxon>Burkholderiaceae</taxon>
        <taxon>Lautropia</taxon>
    </lineage>
</organism>
<keyword evidence="3" id="KW-1185">Reference proteome</keyword>
<sequence>MRRTTIPDGIHELHEWKGRRKTAGSTDTASPQIHKDPVG</sequence>
<evidence type="ECO:0000313" key="3">
    <source>
        <dbReference type="Proteomes" id="UP000011021"/>
    </source>
</evidence>
<protein>
    <submittedName>
        <fullName evidence="2">Uncharacterized protein</fullName>
    </submittedName>
</protein>
<dbReference type="STRING" id="887898.HMPREF0551_1784"/>
<gene>
    <name evidence="2" type="ORF">HMPREF0551_1784</name>
</gene>
<feature type="region of interest" description="Disordered" evidence="1">
    <location>
        <begin position="1"/>
        <end position="39"/>
    </location>
</feature>
<evidence type="ECO:0000256" key="1">
    <source>
        <dbReference type="SAM" id="MobiDB-lite"/>
    </source>
</evidence>
<dbReference type="HOGENOM" id="CLU_3312020_0_0_4"/>
<comment type="caution">
    <text evidence="2">The sequence shown here is derived from an EMBL/GenBank/DDBJ whole genome shotgun (WGS) entry which is preliminary data.</text>
</comment>
<proteinExistence type="predicted"/>
<dbReference type="AlphaFoldDB" id="E7RYM0"/>
<dbReference type="EMBL" id="AEQP01000017">
    <property type="protein sequence ID" value="EFV94528.1"/>
    <property type="molecule type" value="Genomic_DNA"/>
</dbReference>
<reference evidence="2 3" key="1">
    <citation type="submission" date="2010-12" db="EMBL/GenBank/DDBJ databases">
        <authorList>
            <person name="Muzny D."/>
            <person name="Qin X."/>
            <person name="Deng J."/>
            <person name="Jiang H."/>
            <person name="Liu Y."/>
            <person name="Qu J."/>
            <person name="Song X.-Z."/>
            <person name="Zhang L."/>
            <person name="Thornton R."/>
            <person name="Coyle M."/>
            <person name="Francisco L."/>
            <person name="Jackson L."/>
            <person name="Javaid M."/>
            <person name="Korchina V."/>
            <person name="Kovar C."/>
            <person name="Mata R."/>
            <person name="Mathew T."/>
            <person name="Ngo R."/>
            <person name="Nguyen L."/>
            <person name="Nguyen N."/>
            <person name="Okwuonu G."/>
            <person name="Ongeri F."/>
            <person name="Pham C."/>
            <person name="Simmons D."/>
            <person name="Wilczek-Boney K."/>
            <person name="Hale W."/>
            <person name="Jakkamsetti A."/>
            <person name="Pham P."/>
            <person name="Ruth R."/>
            <person name="San Lucas F."/>
            <person name="Warren J."/>
            <person name="Zhang J."/>
            <person name="Zhao Z."/>
            <person name="Zhou C."/>
            <person name="Zhu D."/>
            <person name="Lee S."/>
            <person name="Bess C."/>
            <person name="Blankenburg K."/>
            <person name="Forbes L."/>
            <person name="Fu Q."/>
            <person name="Gubbala S."/>
            <person name="Hirani K."/>
            <person name="Jayaseelan J.C."/>
            <person name="Lara F."/>
            <person name="Munidasa M."/>
            <person name="Palculict T."/>
            <person name="Patil S."/>
            <person name="Pu L.-L."/>
            <person name="Saada N."/>
            <person name="Tang L."/>
            <person name="Weissenberger G."/>
            <person name="Zhu Y."/>
            <person name="Hemphill L."/>
            <person name="Shang Y."/>
            <person name="Youmans B."/>
            <person name="Ayvaz T."/>
            <person name="Ross M."/>
            <person name="Santibanez J."/>
            <person name="Aqrawi P."/>
            <person name="Gross S."/>
            <person name="Joshi V."/>
            <person name="Fowler G."/>
            <person name="Nazareth L."/>
            <person name="Reid J."/>
            <person name="Worley K."/>
            <person name="Petrosino J."/>
            <person name="Highlander S."/>
            <person name="Gibbs R."/>
        </authorList>
    </citation>
    <scope>NUCLEOTIDE SEQUENCE [LARGE SCALE GENOMIC DNA]</scope>
    <source>
        <strain evidence="2 3">ATCC 51599</strain>
    </source>
</reference>
<accession>E7RYM0</accession>
<name>E7RYM0_9BURK</name>
<evidence type="ECO:0000313" key="2">
    <source>
        <dbReference type="EMBL" id="EFV94528.1"/>
    </source>
</evidence>
<dbReference type="Proteomes" id="UP000011021">
    <property type="component" value="Unassembled WGS sequence"/>
</dbReference>